<dbReference type="EMBL" id="BJWL01000021">
    <property type="protein sequence ID" value="GFZ09780.1"/>
    <property type="molecule type" value="Genomic_DNA"/>
</dbReference>
<evidence type="ECO:0000256" key="4">
    <source>
        <dbReference type="RuleBase" id="RU003345"/>
    </source>
</evidence>
<keyword evidence="7" id="KW-1185">Reference proteome</keyword>
<evidence type="ECO:0000256" key="2">
    <source>
        <dbReference type="ARBA" id="ARBA00023002"/>
    </source>
</evidence>
<accession>A0A7J0GG31</accession>
<comment type="similarity">
    <text evidence="1 4">Belongs to the aldehyde dehydrogenase family.</text>
</comment>
<evidence type="ECO:0000256" key="1">
    <source>
        <dbReference type="ARBA" id="ARBA00009986"/>
    </source>
</evidence>
<evidence type="ECO:0000313" key="7">
    <source>
        <dbReference type="Proteomes" id="UP000585474"/>
    </source>
</evidence>
<dbReference type="Gene3D" id="3.40.309.10">
    <property type="entry name" value="Aldehyde Dehydrogenase, Chain A, domain 2"/>
    <property type="match status" value="1"/>
</dbReference>
<dbReference type="InterPro" id="IPR015590">
    <property type="entry name" value="Aldehyde_DH_dom"/>
</dbReference>
<dbReference type="InterPro" id="IPR016162">
    <property type="entry name" value="Ald_DH_N"/>
</dbReference>
<comment type="caution">
    <text evidence="6">The sequence shown here is derived from an EMBL/GenBank/DDBJ whole genome shotgun (WGS) entry which is preliminary data.</text>
</comment>
<dbReference type="GO" id="GO:0004029">
    <property type="term" value="F:aldehyde dehydrogenase (NAD+) activity"/>
    <property type="evidence" value="ECO:0007669"/>
    <property type="project" value="TreeGrafter"/>
</dbReference>
<dbReference type="Proteomes" id="UP000585474">
    <property type="component" value="Unassembled WGS sequence"/>
</dbReference>
<dbReference type="GO" id="GO:0005737">
    <property type="term" value="C:cytoplasm"/>
    <property type="evidence" value="ECO:0007669"/>
    <property type="project" value="TreeGrafter"/>
</dbReference>
<dbReference type="OrthoDB" id="440325at2759"/>
<protein>
    <submittedName>
        <fullName evidence="6">Aldehyde dehydrogenase 3H1</fullName>
    </submittedName>
</protein>
<dbReference type="InterPro" id="IPR016163">
    <property type="entry name" value="Ald_DH_C"/>
</dbReference>
<sequence>MIGAIAVGNAVLSRGAIPETSALLEQKWDKIFYTGNGKVGRIILAAAAKHLTPVTLELGGKSPVVVDSNIDLKVTARQIVAGKWGLNNGQACVSADHIITTKDFAPKLIDALKVELEKFYGTDPLKSEDLSRILNSNHFARLAKLLDDDKVSDQIVHGGQRDQNNLKIAPTIFLDAPKGSLIVNEEIFGPLLPIITVDSVWKTVLI</sequence>
<dbReference type="GO" id="GO:0006081">
    <property type="term" value="P:aldehyde metabolic process"/>
    <property type="evidence" value="ECO:0007669"/>
    <property type="project" value="InterPro"/>
</dbReference>
<name>A0A7J0GG31_9ERIC</name>
<dbReference type="InterPro" id="IPR012394">
    <property type="entry name" value="Aldehyde_DH_NAD(P)"/>
</dbReference>
<dbReference type="Gene3D" id="3.40.605.10">
    <property type="entry name" value="Aldehyde Dehydrogenase, Chain A, domain 1"/>
    <property type="match status" value="1"/>
</dbReference>
<dbReference type="SUPFAM" id="SSF53720">
    <property type="entry name" value="ALDH-like"/>
    <property type="match status" value="1"/>
</dbReference>
<feature type="domain" description="Aldehyde dehydrogenase" evidence="5">
    <location>
        <begin position="23"/>
        <end position="200"/>
    </location>
</feature>
<proteinExistence type="inferred from homology"/>
<evidence type="ECO:0000256" key="3">
    <source>
        <dbReference type="PROSITE-ProRule" id="PRU10007"/>
    </source>
</evidence>
<evidence type="ECO:0000259" key="5">
    <source>
        <dbReference type="Pfam" id="PF00171"/>
    </source>
</evidence>
<evidence type="ECO:0000313" key="6">
    <source>
        <dbReference type="EMBL" id="GFZ09780.1"/>
    </source>
</evidence>
<feature type="active site" evidence="3">
    <location>
        <position position="57"/>
    </location>
</feature>
<dbReference type="InterPro" id="IPR016161">
    <property type="entry name" value="Ald_DH/histidinol_DH"/>
</dbReference>
<gene>
    <name evidence="6" type="ORF">Acr_21g0003790</name>
</gene>
<reference evidence="6 7" key="1">
    <citation type="submission" date="2019-07" db="EMBL/GenBank/DDBJ databases">
        <title>De Novo Assembly of kiwifruit Actinidia rufa.</title>
        <authorList>
            <person name="Sugita-Konishi S."/>
            <person name="Sato K."/>
            <person name="Mori E."/>
            <person name="Abe Y."/>
            <person name="Kisaki G."/>
            <person name="Hamano K."/>
            <person name="Suezawa K."/>
            <person name="Otani M."/>
            <person name="Fukuda T."/>
            <person name="Manabe T."/>
            <person name="Gomi K."/>
            <person name="Tabuchi M."/>
            <person name="Akimitsu K."/>
            <person name="Kataoka I."/>
        </authorList>
    </citation>
    <scope>NUCLEOTIDE SEQUENCE [LARGE SCALE GENOMIC DNA]</scope>
    <source>
        <strain evidence="7">cv. Fuchu</strain>
    </source>
</reference>
<dbReference type="Pfam" id="PF00171">
    <property type="entry name" value="Aldedh"/>
    <property type="match status" value="1"/>
</dbReference>
<dbReference type="InterPro" id="IPR029510">
    <property type="entry name" value="Ald_DH_CS_GLU"/>
</dbReference>
<dbReference type="PANTHER" id="PTHR43570">
    <property type="entry name" value="ALDEHYDE DEHYDROGENASE"/>
    <property type="match status" value="1"/>
</dbReference>
<keyword evidence="2 4" id="KW-0560">Oxidoreductase</keyword>
<dbReference type="PROSITE" id="PS00687">
    <property type="entry name" value="ALDEHYDE_DEHYDR_GLU"/>
    <property type="match status" value="1"/>
</dbReference>
<dbReference type="PANTHER" id="PTHR43570:SF16">
    <property type="entry name" value="ALDEHYDE DEHYDROGENASE TYPE III, ISOFORM Q"/>
    <property type="match status" value="1"/>
</dbReference>
<organism evidence="6 7">
    <name type="scientific">Actinidia rufa</name>
    <dbReference type="NCBI Taxonomy" id="165716"/>
    <lineage>
        <taxon>Eukaryota</taxon>
        <taxon>Viridiplantae</taxon>
        <taxon>Streptophyta</taxon>
        <taxon>Embryophyta</taxon>
        <taxon>Tracheophyta</taxon>
        <taxon>Spermatophyta</taxon>
        <taxon>Magnoliopsida</taxon>
        <taxon>eudicotyledons</taxon>
        <taxon>Gunneridae</taxon>
        <taxon>Pentapetalae</taxon>
        <taxon>asterids</taxon>
        <taxon>Ericales</taxon>
        <taxon>Actinidiaceae</taxon>
        <taxon>Actinidia</taxon>
    </lineage>
</organism>
<dbReference type="AlphaFoldDB" id="A0A7J0GG31"/>